<comment type="caution">
    <text evidence="2">The sequence shown here is derived from an EMBL/GenBank/DDBJ whole genome shotgun (WGS) entry which is preliminary data.</text>
</comment>
<organism evidence="2 3">
    <name type="scientific">Spiribacter insolitus</name>
    <dbReference type="NCBI Taxonomy" id="3122417"/>
    <lineage>
        <taxon>Bacteria</taxon>
        <taxon>Pseudomonadati</taxon>
        <taxon>Pseudomonadota</taxon>
        <taxon>Gammaproteobacteria</taxon>
        <taxon>Chromatiales</taxon>
        <taxon>Ectothiorhodospiraceae</taxon>
        <taxon>Spiribacter</taxon>
    </lineage>
</organism>
<sequence length="230" mass="25135">MVATTAALLLTGLLTAASAHAAFDCELRLDTVTLPGDATEVLRDETLRINDQPFCYVGFETDLPPAEVIDRQAAVWKQEGGQLFGPRPGSNDRPHTLFFAADGETRHLEAIREDESTAVTVSIMSATADELTPPPSSALPSGLRPLYEQRNRHGSTTVIDTAIAPAPALQRLTDHLRDRGWVLTSRAEGPLGLKTRSMHRREHRLEIGALPDGERTAMVVNRIRRGLSDE</sequence>
<gene>
    <name evidence="2" type="ORF">V6X30_04545</name>
</gene>
<dbReference type="Proteomes" id="UP001556637">
    <property type="component" value="Unassembled WGS sequence"/>
</dbReference>
<feature type="chain" id="PRO_5046947707" evidence="1">
    <location>
        <begin position="22"/>
        <end position="230"/>
    </location>
</feature>
<keyword evidence="1" id="KW-0732">Signal</keyword>
<feature type="signal peptide" evidence="1">
    <location>
        <begin position="1"/>
        <end position="21"/>
    </location>
</feature>
<proteinExistence type="predicted"/>
<name>A0ABV3T631_9GAMM</name>
<dbReference type="EMBL" id="JBAKFF010000001">
    <property type="protein sequence ID" value="MEX0430672.1"/>
    <property type="molecule type" value="Genomic_DNA"/>
</dbReference>
<accession>A0ABV3T631</accession>
<dbReference type="RefSeq" id="WP_367983460.1">
    <property type="nucleotide sequence ID" value="NZ_JBAKFF010000001.1"/>
</dbReference>
<protein>
    <submittedName>
        <fullName evidence="2">Uncharacterized protein</fullName>
    </submittedName>
</protein>
<evidence type="ECO:0000313" key="3">
    <source>
        <dbReference type="Proteomes" id="UP001556637"/>
    </source>
</evidence>
<evidence type="ECO:0000256" key="1">
    <source>
        <dbReference type="SAM" id="SignalP"/>
    </source>
</evidence>
<evidence type="ECO:0000313" key="2">
    <source>
        <dbReference type="EMBL" id="MEX0430672.1"/>
    </source>
</evidence>
<keyword evidence="3" id="KW-1185">Reference proteome</keyword>
<reference evidence="2 3" key="1">
    <citation type="submission" date="2024-02" db="EMBL/GenBank/DDBJ databases">
        <title>New especies of Spiribacter isolated from saline water.</title>
        <authorList>
            <person name="Leon M.J."/>
            <person name="De La Haba R."/>
            <person name="Sanchez-Porro C."/>
            <person name="Ventosa A."/>
        </authorList>
    </citation>
    <scope>NUCLEOTIDE SEQUENCE [LARGE SCALE GENOMIC DNA]</scope>
    <source>
        <strain evidence="3">ag22IC4-189</strain>
    </source>
</reference>